<evidence type="ECO:0000256" key="4">
    <source>
        <dbReference type="ARBA" id="ARBA00022692"/>
    </source>
</evidence>
<dbReference type="GO" id="GO:0009279">
    <property type="term" value="C:cell outer membrane"/>
    <property type="evidence" value="ECO:0007669"/>
    <property type="project" value="UniProtKB-SubCell"/>
</dbReference>
<protein>
    <submittedName>
        <fullName evidence="12">TonB-dependent receptor</fullName>
    </submittedName>
</protein>
<dbReference type="InterPro" id="IPR037066">
    <property type="entry name" value="Plug_dom_sf"/>
</dbReference>
<evidence type="ECO:0000256" key="6">
    <source>
        <dbReference type="ARBA" id="ARBA00023136"/>
    </source>
</evidence>
<dbReference type="Proteomes" id="UP000278351">
    <property type="component" value="Unassembled WGS sequence"/>
</dbReference>
<dbReference type="Gene3D" id="2.170.130.10">
    <property type="entry name" value="TonB-dependent receptor, plug domain"/>
    <property type="match status" value="1"/>
</dbReference>
<dbReference type="InterPro" id="IPR039426">
    <property type="entry name" value="TonB-dep_rcpt-like"/>
</dbReference>
<evidence type="ECO:0000259" key="11">
    <source>
        <dbReference type="Pfam" id="PF07715"/>
    </source>
</evidence>
<dbReference type="AlphaFoldDB" id="A0A3N4Q9W1"/>
<evidence type="ECO:0000313" key="13">
    <source>
        <dbReference type="Proteomes" id="UP000278351"/>
    </source>
</evidence>
<evidence type="ECO:0000256" key="1">
    <source>
        <dbReference type="ARBA" id="ARBA00004571"/>
    </source>
</evidence>
<keyword evidence="13" id="KW-1185">Reference proteome</keyword>
<dbReference type="Pfam" id="PF00593">
    <property type="entry name" value="TonB_dep_Rec_b-barrel"/>
    <property type="match status" value="1"/>
</dbReference>
<evidence type="ECO:0000256" key="8">
    <source>
        <dbReference type="PROSITE-ProRule" id="PRU01360"/>
    </source>
</evidence>
<evidence type="ECO:0000256" key="3">
    <source>
        <dbReference type="ARBA" id="ARBA00022452"/>
    </source>
</evidence>
<dbReference type="Pfam" id="PF07715">
    <property type="entry name" value="Plug"/>
    <property type="match status" value="1"/>
</dbReference>
<dbReference type="InterPro" id="IPR012910">
    <property type="entry name" value="Plug_dom"/>
</dbReference>
<keyword evidence="2 8" id="KW-0813">Transport</keyword>
<dbReference type="Gene3D" id="2.60.40.1120">
    <property type="entry name" value="Carboxypeptidase-like, regulatory domain"/>
    <property type="match status" value="1"/>
</dbReference>
<keyword evidence="12" id="KW-0675">Receptor</keyword>
<dbReference type="Pfam" id="PF13715">
    <property type="entry name" value="CarbopepD_reg_2"/>
    <property type="match status" value="1"/>
</dbReference>
<keyword evidence="3 8" id="KW-1134">Transmembrane beta strand</keyword>
<reference evidence="12 13" key="1">
    <citation type="submission" date="2018-11" db="EMBL/GenBank/DDBJ databases">
        <title>Chitinophaga lutea sp.nov., isolate from arsenic contaminated soil.</title>
        <authorList>
            <person name="Zong Y."/>
        </authorList>
    </citation>
    <scope>NUCLEOTIDE SEQUENCE [LARGE SCALE GENOMIC DNA]</scope>
    <source>
        <strain evidence="12 13">ZY74</strain>
    </source>
</reference>
<comment type="caution">
    <text evidence="12">The sequence shown here is derived from an EMBL/GenBank/DDBJ whole genome shotgun (WGS) entry which is preliminary data.</text>
</comment>
<evidence type="ECO:0000256" key="5">
    <source>
        <dbReference type="ARBA" id="ARBA00023077"/>
    </source>
</evidence>
<keyword evidence="6 8" id="KW-0472">Membrane</keyword>
<dbReference type="EMBL" id="RPDH01000001">
    <property type="protein sequence ID" value="RPE14331.1"/>
    <property type="molecule type" value="Genomic_DNA"/>
</dbReference>
<organism evidence="12 13">
    <name type="scientific">Chitinophaga lutea</name>
    <dbReference type="NCBI Taxonomy" id="2488634"/>
    <lineage>
        <taxon>Bacteria</taxon>
        <taxon>Pseudomonadati</taxon>
        <taxon>Bacteroidota</taxon>
        <taxon>Chitinophagia</taxon>
        <taxon>Chitinophagales</taxon>
        <taxon>Chitinophagaceae</taxon>
        <taxon>Chitinophaga</taxon>
    </lineage>
</organism>
<evidence type="ECO:0000256" key="2">
    <source>
        <dbReference type="ARBA" id="ARBA00022448"/>
    </source>
</evidence>
<dbReference type="InterPro" id="IPR008969">
    <property type="entry name" value="CarboxyPept-like_regulatory"/>
</dbReference>
<evidence type="ECO:0000256" key="7">
    <source>
        <dbReference type="ARBA" id="ARBA00023237"/>
    </source>
</evidence>
<sequence length="1032" mass="112588">MPSWQRQRRGLWLKALLLLGTIFTVPSLYAQAQNIVVKGVVTSETGDPLPGAAIAIKGSTQGVASGSDGSFQMQVPANTTLRITFIGYLMREIKIGATAPDNLRIQLSPDKSDLNEVIVVGYGKQKKSDITGSIVSINERALRDVPVANISQALQAQAAGIDVQKSGGNNKPGATPKILIRGARSVNASNDPLFVVDGIPYNGNINDLNQNDVTSVEILKDASATAIYGSRGANGVILISTRRGKPGAPVVTYSGYGGFVKNRGKFPIMNGAEFATFKKWAKINGTPGKYSGLDDPRLNNPGEEFTPMEIESMKTGRSTDWQDLIYRTGMMTDHQLGVTGGTENTQYAASAGYYKETGIYPGQSFERFSLKLSVDQQFSKRVRAGVSSLNTLTTTNGENANPMGQALRANPLSVPYDSAGNLVGYVEGNANQVWNPLANFVKGASVENRKRFSTFTTLFFEAELFKGLKYKFNAGAEIRSDVYGNFYASATTNQLGAPSRSANATRYSTNFTLENLLTYDRVIANKHRINFTGMYSWQQSYFQENSFGNNTLPADYLEYYTPQFGANPTGTGRLDRWDILSYMARLNYGFDDRYMLTLTMRADGSSRLAPGNKYEAFPSVALAWNISQEGFLKGNSTLSQLKLRATYGKTGNTAIDPYQTLGSLADIRYNYGQNNMVVGAYLANIANPSLTWEYTNTINAGIDFGILNNRISGTLDVYKQFTNSLLLPQTLPATSGIPNSILTNVGKTENFGIELQLSSNNILAKGRNDFGWTTDFNIYLNRGKITQLANGVTMDVANNWFVGQPIGTIYDLKKIGIWQNTAADTALARSLGQTIGTGNNSVIGNIKVADVNGDKKLNSSDRIFIGSGQPDWEGGMTNRFTYAGFDLTVAAFARMGSTLISNMHRSGGSFTNTYQANYNNLRARYWTPTNGENFYPKPNAGTTNSPNANLLSFYDGSYLKIRSIALGYNLAQNLTRKLGVSSVRLYSTVRDPFILFSPYVNKYDGLDPESAGALAVDTPPTWSMIFGLNVTF</sequence>
<name>A0A3N4Q9W1_9BACT</name>
<comment type="similarity">
    <text evidence="8 9">Belongs to the TonB-dependent receptor family.</text>
</comment>
<dbReference type="NCBIfam" id="TIGR04056">
    <property type="entry name" value="OMP_RagA_SusC"/>
    <property type="match status" value="1"/>
</dbReference>
<evidence type="ECO:0000256" key="9">
    <source>
        <dbReference type="RuleBase" id="RU003357"/>
    </source>
</evidence>
<dbReference type="NCBIfam" id="TIGR04057">
    <property type="entry name" value="SusC_RagA_signa"/>
    <property type="match status" value="1"/>
</dbReference>
<proteinExistence type="inferred from homology"/>
<dbReference type="SUPFAM" id="SSF56935">
    <property type="entry name" value="Porins"/>
    <property type="match status" value="1"/>
</dbReference>
<dbReference type="Gene3D" id="2.40.170.20">
    <property type="entry name" value="TonB-dependent receptor, beta-barrel domain"/>
    <property type="match status" value="1"/>
</dbReference>
<dbReference type="OrthoDB" id="9768177at2"/>
<evidence type="ECO:0000259" key="10">
    <source>
        <dbReference type="Pfam" id="PF00593"/>
    </source>
</evidence>
<keyword evidence="7 8" id="KW-0998">Cell outer membrane</keyword>
<dbReference type="InterPro" id="IPR000531">
    <property type="entry name" value="Beta-barrel_TonB"/>
</dbReference>
<accession>A0A3N4Q9W1</accession>
<dbReference type="InterPro" id="IPR023997">
    <property type="entry name" value="TonB-dep_OMP_SusC/RagA_CS"/>
</dbReference>
<dbReference type="InterPro" id="IPR023996">
    <property type="entry name" value="TonB-dep_OMP_SusC/RagA"/>
</dbReference>
<keyword evidence="4 8" id="KW-0812">Transmembrane</keyword>
<dbReference type="SUPFAM" id="SSF49464">
    <property type="entry name" value="Carboxypeptidase regulatory domain-like"/>
    <property type="match status" value="1"/>
</dbReference>
<feature type="domain" description="TonB-dependent receptor-like beta-barrel" evidence="10">
    <location>
        <begin position="451"/>
        <end position="806"/>
    </location>
</feature>
<dbReference type="InterPro" id="IPR036942">
    <property type="entry name" value="Beta-barrel_TonB_sf"/>
</dbReference>
<dbReference type="PROSITE" id="PS52016">
    <property type="entry name" value="TONB_DEPENDENT_REC_3"/>
    <property type="match status" value="1"/>
</dbReference>
<keyword evidence="5 9" id="KW-0798">TonB box</keyword>
<feature type="domain" description="TonB-dependent receptor plug" evidence="11">
    <location>
        <begin position="127"/>
        <end position="236"/>
    </location>
</feature>
<comment type="subcellular location">
    <subcellularLocation>
        <location evidence="1 8">Cell outer membrane</location>
        <topology evidence="1 8">Multi-pass membrane protein</topology>
    </subcellularLocation>
</comment>
<evidence type="ECO:0000313" key="12">
    <source>
        <dbReference type="EMBL" id="RPE14331.1"/>
    </source>
</evidence>
<gene>
    <name evidence="12" type="ORF">EGT74_04175</name>
</gene>